<dbReference type="OrthoDB" id="7743310at2"/>
<feature type="domain" description="EamA" evidence="6">
    <location>
        <begin position="158"/>
        <end position="290"/>
    </location>
</feature>
<proteinExistence type="predicted"/>
<dbReference type="Proteomes" id="UP000249688">
    <property type="component" value="Unassembled WGS sequence"/>
</dbReference>
<feature type="transmembrane region" description="Helical" evidence="5">
    <location>
        <begin position="276"/>
        <end position="296"/>
    </location>
</feature>
<keyword evidence="8" id="KW-1185">Reference proteome</keyword>
<feature type="domain" description="EamA" evidence="6">
    <location>
        <begin position="7"/>
        <end position="145"/>
    </location>
</feature>
<organism evidence="7 8">
    <name type="scientific">Humitalea rosea</name>
    <dbReference type="NCBI Taxonomy" id="990373"/>
    <lineage>
        <taxon>Bacteria</taxon>
        <taxon>Pseudomonadati</taxon>
        <taxon>Pseudomonadota</taxon>
        <taxon>Alphaproteobacteria</taxon>
        <taxon>Acetobacterales</taxon>
        <taxon>Roseomonadaceae</taxon>
        <taxon>Humitalea</taxon>
    </lineage>
</organism>
<dbReference type="GO" id="GO:0016020">
    <property type="term" value="C:membrane"/>
    <property type="evidence" value="ECO:0007669"/>
    <property type="project" value="UniProtKB-SubCell"/>
</dbReference>
<keyword evidence="4 5" id="KW-0472">Membrane</keyword>
<evidence type="ECO:0000313" key="8">
    <source>
        <dbReference type="Proteomes" id="UP000249688"/>
    </source>
</evidence>
<feature type="transmembrane region" description="Helical" evidence="5">
    <location>
        <begin position="250"/>
        <end position="270"/>
    </location>
</feature>
<dbReference type="Pfam" id="PF00892">
    <property type="entry name" value="EamA"/>
    <property type="match status" value="2"/>
</dbReference>
<keyword evidence="3 5" id="KW-1133">Transmembrane helix</keyword>
<comment type="caution">
    <text evidence="7">The sequence shown here is derived from an EMBL/GenBank/DDBJ whole genome shotgun (WGS) entry which is preliminary data.</text>
</comment>
<feature type="transmembrane region" description="Helical" evidence="5">
    <location>
        <begin position="131"/>
        <end position="149"/>
    </location>
</feature>
<dbReference type="EMBL" id="QKYU01000003">
    <property type="protein sequence ID" value="PZW49153.1"/>
    <property type="molecule type" value="Genomic_DNA"/>
</dbReference>
<evidence type="ECO:0000256" key="2">
    <source>
        <dbReference type="ARBA" id="ARBA00022692"/>
    </source>
</evidence>
<feature type="transmembrane region" description="Helical" evidence="5">
    <location>
        <begin position="184"/>
        <end position="206"/>
    </location>
</feature>
<evidence type="ECO:0000256" key="1">
    <source>
        <dbReference type="ARBA" id="ARBA00004141"/>
    </source>
</evidence>
<keyword evidence="2 5" id="KW-0812">Transmembrane</keyword>
<dbReference type="SUPFAM" id="SSF103481">
    <property type="entry name" value="Multidrug resistance efflux transporter EmrE"/>
    <property type="match status" value="2"/>
</dbReference>
<evidence type="ECO:0000256" key="5">
    <source>
        <dbReference type="SAM" id="Phobius"/>
    </source>
</evidence>
<evidence type="ECO:0000256" key="3">
    <source>
        <dbReference type="ARBA" id="ARBA00022989"/>
    </source>
</evidence>
<sequence>MLPPNLLGLVLGLVSSIIWGGHGVLARIAVGGGAAGQGFVPLDLLFFRYLPSALVLAPLAWRYRAVLVELGWRRMLLLCLCGGAPNLLLFVTAMVWAPASHGGTIAPMTVPIAGALLAIPMLREWPTRGRAAALCAMAAGVVLIGWDGLVGPQQGAWIGDLLLIGAGATWGMFTLMLRRWRIPAIPSTAIIALLSAILVVPIWLVVRLPVAGSLPVNGVITQLIGQGLLMGVGAMFLYGKAVELLGATRAASLSVMVPVTGLTASAWFLAEPLTGLKLAGASLAVLGMLAAVLFTGRRQG</sequence>
<feature type="transmembrane region" description="Helical" evidence="5">
    <location>
        <begin position="218"/>
        <end position="238"/>
    </location>
</feature>
<name>A0A2W7ITF8_9PROT</name>
<accession>A0A2W7ITF8</accession>
<gene>
    <name evidence="7" type="ORF">C8P66_103179</name>
</gene>
<feature type="transmembrane region" description="Helical" evidence="5">
    <location>
        <begin position="46"/>
        <end position="63"/>
    </location>
</feature>
<dbReference type="InterPro" id="IPR000620">
    <property type="entry name" value="EamA_dom"/>
</dbReference>
<evidence type="ECO:0000259" key="6">
    <source>
        <dbReference type="Pfam" id="PF00892"/>
    </source>
</evidence>
<protein>
    <submittedName>
        <fullName evidence="7">EamA-like transporter family protein</fullName>
    </submittedName>
</protein>
<dbReference type="InterPro" id="IPR050638">
    <property type="entry name" value="AA-Vitamin_Transporters"/>
</dbReference>
<evidence type="ECO:0000313" key="7">
    <source>
        <dbReference type="EMBL" id="PZW49153.1"/>
    </source>
</evidence>
<comment type="subcellular location">
    <subcellularLocation>
        <location evidence="1">Membrane</location>
        <topology evidence="1">Multi-pass membrane protein</topology>
    </subcellularLocation>
</comment>
<dbReference type="PANTHER" id="PTHR32322:SF9">
    <property type="entry name" value="AMINO-ACID METABOLITE EFFLUX PUMP-RELATED"/>
    <property type="match status" value="1"/>
</dbReference>
<dbReference type="InterPro" id="IPR037185">
    <property type="entry name" value="EmrE-like"/>
</dbReference>
<feature type="transmembrane region" description="Helical" evidence="5">
    <location>
        <begin position="75"/>
        <end position="96"/>
    </location>
</feature>
<feature type="transmembrane region" description="Helical" evidence="5">
    <location>
        <begin position="155"/>
        <end position="177"/>
    </location>
</feature>
<reference evidence="7 8" key="1">
    <citation type="submission" date="2018-06" db="EMBL/GenBank/DDBJ databases">
        <title>Genomic Encyclopedia of Archaeal and Bacterial Type Strains, Phase II (KMG-II): from individual species to whole genera.</title>
        <authorList>
            <person name="Goeker M."/>
        </authorList>
    </citation>
    <scope>NUCLEOTIDE SEQUENCE [LARGE SCALE GENOMIC DNA]</scope>
    <source>
        <strain evidence="7 8">DSM 24525</strain>
    </source>
</reference>
<dbReference type="RefSeq" id="WP_111396857.1">
    <property type="nucleotide sequence ID" value="NZ_QKYU01000003.1"/>
</dbReference>
<evidence type="ECO:0000256" key="4">
    <source>
        <dbReference type="ARBA" id="ARBA00023136"/>
    </source>
</evidence>
<dbReference type="PANTHER" id="PTHR32322">
    <property type="entry name" value="INNER MEMBRANE TRANSPORTER"/>
    <property type="match status" value="1"/>
</dbReference>
<dbReference type="AlphaFoldDB" id="A0A2W7ITF8"/>
<feature type="transmembrane region" description="Helical" evidence="5">
    <location>
        <begin position="102"/>
        <end position="119"/>
    </location>
</feature>